<dbReference type="PANTHER" id="PTHR43386:SF1">
    <property type="entry name" value="D,D-DIPEPTIDE TRANSPORT SYSTEM PERMEASE PROTEIN DDPC-RELATED"/>
    <property type="match status" value="1"/>
</dbReference>
<proteinExistence type="inferred from homology"/>
<name>A0ABZ2G7Z1_9GAMM</name>
<evidence type="ECO:0000256" key="7">
    <source>
        <dbReference type="ARBA" id="ARBA00023136"/>
    </source>
</evidence>
<evidence type="ECO:0000256" key="3">
    <source>
        <dbReference type="ARBA" id="ARBA00022475"/>
    </source>
</evidence>
<dbReference type="PROSITE" id="PS50928">
    <property type="entry name" value="ABC_TM1"/>
    <property type="match status" value="1"/>
</dbReference>
<protein>
    <submittedName>
        <fullName evidence="10">D,D-dipeptide ABC transporter permease</fullName>
    </submittedName>
</protein>
<evidence type="ECO:0000256" key="6">
    <source>
        <dbReference type="ARBA" id="ARBA00022989"/>
    </source>
</evidence>
<organism evidence="10 11">
    <name type="scientific">Pectobacterium cacticida</name>
    <dbReference type="NCBI Taxonomy" id="69221"/>
    <lineage>
        <taxon>Bacteria</taxon>
        <taxon>Pseudomonadati</taxon>
        <taxon>Pseudomonadota</taxon>
        <taxon>Gammaproteobacteria</taxon>
        <taxon>Enterobacterales</taxon>
        <taxon>Pectobacteriaceae</taxon>
        <taxon>Pectobacterium</taxon>
    </lineage>
</organism>
<keyword evidence="3" id="KW-1003">Cell membrane</keyword>
<dbReference type="InterPro" id="IPR025966">
    <property type="entry name" value="OppC_N"/>
</dbReference>
<dbReference type="SUPFAM" id="SSF161098">
    <property type="entry name" value="MetI-like"/>
    <property type="match status" value="1"/>
</dbReference>
<comment type="subcellular location">
    <subcellularLocation>
        <location evidence="1">Cell inner membrane</location>
        <topology evidence="1">Multi-pass membrane protein</topology>
    </subcellularLocation>
    <subcellularLocation>
        <location evidence="8">Cell membrane</location>
        <topology evidence="8">Multi-pass membrane protein</topology>
    </subcellularLocation>
</comment>
<dbReference type="NCBIfam" id="NF007376">
    <property type="entry name" value="PRK09881.1"/>
    <property type="match status" value="1"/>
</dbReference>
<comment type="similarity">
    <text evidence="8">Belongs to the binding-protein-dependent transport system permease family.</text>
</comment>
<dbReference type="InterPro" id="IPR035906">
    <property type="entry name" value="MetI-like_sf"/>
</dbReference>
<feature type="transmembrane region" description="Helical" evidence="8">
    <location>
        <begin position="104"/>
        <end position="132"/>
    </location>
</feature>
<dbReference type="Pfam" id="PF12911">
    <property type="entry name" value="OppC_N"/>
    <property type="match status" value="1"/>
</dbReference>
<keyword evidence="11" id="KW-1185">Reference proteome</keyword>
<keyword evidence="5 8" id="KW-0812">Transmembrane</keyword>
<dbReference type="Pfam" id="PF00528">
    <property type="entry name" value="BPD_transp_1"/>
    <property type="match status" value="1"/>
</dbReference>
<evidence type="ECO:0000256" key="1">
    <source>
        <dbReference type="ARBA" id="ARBA00004429"/>
    </source>
</evidence>
<dbReference type="Proteomes" id="UP001379444">
    <property type="component" value="Chromosome"/>
</dbReference>
<accession>A0ABZ2G7Z1</accession>
<reference evidence="10 11" key="1">
    <citation type="journal article" date="2024" name="Front. Plant Sci.">
        <title>Comprehensive phenomic and genomic studies of the species, Pectobacterium cacticida and proposal for reclassification as Alcorniella cacticida comb. nov.</title>
        <authorList>
            <person name="Jonca J."/>
            <person name="Pirhonen M."/>
            <person name="Waleron M.M."/>
            <person name="Gawor J."/>
            <person name="Mrozik A."/>
            <person name="Smoktunowicz M."/>
            <person name="Waleron K."/>
            <person name="Waleron M."/>
        </authorList>
    </citation>
    <scope>NUCLEOTIDE SEQUENCE [LARGE SCALE GENOMIC DNA]</scope>
    <source>
        <strain evidence="10 11">DPMP6</strain>
    </source>
</reference>
<keyword evidence="2 8" id="KW-0813">Transport</keyword>
<dbReference type="CDD" id="cd06261">
    <property type="entry name" value="TM_PBP2"/>
    <property type="match status" value="1"/>
</dbReference>
<feature type="domain" description="ABC transmembrane type-1" evidence="9">
    <location>
        <begin position="104"/>
        <end position="289"/>
    </location>
</feature>
<dbReference type="InterPro" id="IPR000515">
    <property type="entry name" value="MetI-like"/>
</dbReference>
<evidence type="ECO:0000313" key="11">
    <source>
        <dbReference type="Proteomes" id="UP001379444"/>
    </source>
</evidence>
<evidence type="ECO:0000313" key="10">
    <source>
        <dbReference type="EMBL" id="WWO37332.1"/>
    </source>
</evidence>
<feature type="transmembrane region" description="Helical" evidence="8">
    <location>
        <begin position="39"/>
        <end position="61"/>
    </location>
</feature>
<keyword evidence="6 8" id="KW-1133">Transmembrane helix</keyword>
<dbReference type="Gene3D" id="1.10.3720.10">
    <property type="entry name" value="MetI-like"/>
    <property type="match status" value="1"/>
</dbReference>
<evidence type="ECO:0000256" key="5">
    <source>
        <dbReference type="ARBA" id="ARBA00022692"/>
    </source>
</evidence>
<dbReference type="RefSeq" id="WP_264498596.1">
    <property type="nucleotide sequence ID" value="NZ_CP109947.1"/>
</dbReference>
<gene>
    <name evidence="10" type="ORF">QNA12_12180</name>
</gene>
<evidence type="ECO:0000256" key="4">
    <source>
        <dbReference type="ARBA" id="ARBA00022519"/>
    </source>
</evidence>
<evidence type="ECO:0000259" key="9">
    <source>
        <dbReference type="PROSITE" id="PS50928"/>
    </source>
</evidence>
<feature type="transmembrane region" description="Helical" evidence="8">
    <location>
        <begin position="268"/>
        <end position="289"/>
    </location>
</feature>
<keyword evidence="7 8" id="KW-0472">Membrane</keyword>
<evidence type="ECO:0000256" key="2">
    <source>
        <dbReference type="ARBA" id="ARBA00022448"/>
    </source>
</evidence>
<evidence type="ECO:0000256" key="8">
    <source>
        <dbReference type="RuleBase" id="RU363032"/>
    </source>
</evidence>
<dbReference type="InterPro" id="IPR050366">
    <property type="entry name" value="BP-dependent_transpt_permease"/>
</dbReference>
<dbReference type="PANTHER" id="PTHR43386">
    <property type="entry name" value="OLIGOPEPTIDE TRANSPORT SYSTEM PERMEASE PROTEIN APPC"/>
    <property type="match status" value="1"/>
</dbReference>
<feature type="transmembrane region" description="Helical" evidence="8">
    <location>
        <begin position="225"/>
        <end position="248"/>
    </location>
</feature>
<dbReference type="EMBL" id="CP125967">
    <property type="protein sequence ID" value="WWO37332.1"/>
    <property type="molecule type" value="Genomic_DNA"/>
</dbReference>
<keyword evidence="4" id="KW-0997">Cell inner membrane</keyword>
<sequence>MSVIEPGVNNHRADIAEPDVKPRFASWRRTFHLLTRSPLTMLGLTIMLIVLFIMIFSPWLVPHDPNAINLTDRLQAPSALHWFGTDEVGRDLFSRVLIGSQQSVAAGLAVVIIAGTIGSLLGCFSGVVGGLVDALIMRCMDIMLSVPSLVLTMALAAALGPSLFNAMLAIAVVRIPFYVRLARGQTLMLRHQAYMQATQTFGASRWHLITWHVLRNVMPPLVVQASLDIGTSILMAATLGFIGLGAQQPTAEWGAMVSNGRNYILDQWWYSAFPGVAILITATGFNLFGDGLRDLLDPKSRGR</sequence>